<keyword evidence="1" id="KW-0175">Coiled coil</keyword>
<dbReference type="GO" id="GO:0051301">
    <property type="term" value="P:cell division"/>
    <property type="evidence" value="ECO:0007669"/>
    <property type="project" value="UniProtKB-KW"/>
</dbReference>
<keyword evidence="2" id="KW-0131">Cell cycle</keyword>
<comment type="caution">
    <text evidence="2">The sequence shown here is derived from an EMBL/GenBank/DDBJ whole genome shotgun (WGS) entry which is preliminary data.</text>
</comment>
<dbReference type="EMBL" id="JBEPMA010000005">
    <property type="protein sequence ID" value="MET3617543.1"/>
    <property type="molecule type" value="Genomic_DNA"/>
</dbReference>
<evidence type="ECO:0000256" key="1">
    <source>
        <dbReference type="SAM" id="Coils"/>
    </source>
</evidence>
<feature type="coiled-coil region" evidence="1">
    <location>
        <begin position="85"/>
        <end position="182"/>
    </location>
</feature>
<dbReference type="RefSeq" id="WP_354368094.1">
    <property type="nucleotide sequence ID" value="NZ_JBEPMA010000005.1"/>
</dbReference>
<dbReference type="InterPro" id="IPR036192">
    <property type="entry name" value="Cell_div_ZapA-like_sf"/>
</dbReference>
<evidence type="ECO:0000313" key="2">
    <source>
        <dbReference type="EMBL" id="MET3617543.1"/>
    </source>
</evidence>
<gene>
    <name evidence="2" type="ORF">ABID14_001174</name>
</gene>
<dbReference type="Proteomes" id="UP001549162">
    <property type="component" value="Unassembled WGS sequence"/>
</dbReference>
<accession>A0ABV2J9V5</accession>
<dbReference type="InterPro" id="IPR053712">
    <property type="entry name" value="Bac_CellDiv_Activator"/>
</dbReference>
<reference evidence="2 3" key="1">
    <citation type="submission" date="2024-06" db="EMBL/GenBank/DDBJ databases">
        <title>Genomic Encyclopedia of Type Strains, Phase IV (KMG-IV): sequencing the most valuable type-strain genomes for metagenomic binning, comparative biology and taxonomic classification.</title>
        <authorList>
            <person name="Goeker M."/>
        </authorList>
    </citation>
    <scope>NUCLEOTIDE SEQUENCE [LARGE SCALE GENOMIC DNA]</scope>
    <source>
        <strain evidence="2 3">DSM 21460</strain>
    </source>
</reference>
<organism evidence="2 3">
    <name type="scientific">Peptoniphilus olsenii</name>
    <dbReference type="NCBI Taxonomy" id="411570"/>
    <lineage>
        <taxon>Bacteria</taxon>
        <taxon>Bacillati</taxon>
        <taxon>Bacillota</taxon>
        <taxon>Tissierellia</taxon>
        <taxon>Tissierellales</taxon>
        <taxon>Peptoniphilaceae</taxon>
        <taxon>Peptoniphilus</taxon>
    </lineage>
</organism>
<dbReference type="Gene3D" id="6.10.250.790">
    <property type="match status" value="1"/>
</dbReference>
<name>A0ABV2J9V5_9FIRM</name>
<sequence>MSANKRIEVIIDGMKFYVLGDDNESYVKNLAQTLDEKIQKTYNSNFRLNQVQSIILCALNILDELERTKRDKIDINSMKSDEKAMLEKVEEIKALKNTIENLKKENSNISSQFTNTKEKEHETVEKLKKANQINVDRSKEIATLKADISAYQEQIKELDNKHNNAQRRIIDLSRELESLYDEK</sequence>
<protein>
    <submittedName>
        <fullName evidence="2">Cell division protein ZapA</fullName>
    </submittedName>
</protein>
<evidence type="ECO:0000313" key="3">
    <source>
        <dbReference type="Proteomes" id="UP001549162"/>
    </source>
</evidence>
<dbReference type="Pfam" id="PF05164">
    <property type="entry name" value="ZapA"/>
    <property type="match status" value="1"/>
</dbReference>
<keyword evidence="2" id="KW-0132">Cell division</keyword>
<keyword evidence="3" id="KW-1185">Reference proteome</keyword>
<dbReference type="InterPro" id="IPR007838">
    <property type="entry name" value="Cell_div_ZapA-like"/>
</dbReference>
<proteinExistence type="predicted"/>
<dbReference type="SUPFAM" id="SSF102829">
    <property type="entry name" value="Cell division protein ZapA-like"/>
    <property type="match status" value="1"/>
</dbReference>